<sequence length="329" mass="37191">MKHAYEMWQQDGVSVHRAAQLCGVPVQTLRHRTLGYCDPHKDKSGRFPLMNSTEEAAFVAHLKQVAACGYGYTRHEIAVFAGETAFFLGMKDTSCPVNDKWVGGLMNRWPDLKTTNPNHLSFMRARSTTRETTHNYYKELSVILQRFELLHKPQCIFYVDEIGYPRKETKLTTPQDKERSFTVINCVSAIGQVVPPYLIYKGRTMSVDLLTGALPGTQGTASESGSANSKISQTYLSEHFLKHGPPHKGVPVLLLYDGHSSHIVAPLIEWAKEHNIIMFLLPAHTSKVLRPLDFCVFEPFKLAYHNQCQDILRKNLGRDVKHCVTYATS</sequence>
<dbReference type="InterPro" id="IPR036397">
    <property type="entry name" value="RNaseH_sf"/>
</dbReference>
<dbReference type="GO" id="GO:0005634">
    <property type="term" value="C:nucleus"/>
    <property type="evidence" value="ECO:0007669"/>
    <property type="project" value="TreeGrafter"/>
</dbReference>
<proteinExistence type="predicted"/>
<accession>A0AAD9KP02</accession>
<name>A0AAD9KP02_RIDPI</name>
<keyword evidence="3" id="KW-1185">Reference proteome</keyword>
<dbReference type="AlphaFoldDB" id="A0AAD9KP02"/>
<reference evidence="2" key="1">
    <citation type="journal article" date="2023" name="Mol. Biol. Evol.">
        <title>Third-Generation Sequencing Reveals the Adaptive Role of the Epigenome in Three Deep-Sea Polychaetes.</title>
        <authorList>
            <person name="Perez M."/>
            <person name="Aroh O."/>
            <person name="Sun Y."/>
            <person name="Lan Y."/>
            <person name="Juniper S.K."/>
            <person name="Young C.R."/>
            <person name="Angers B."/>
            <person name="Qian P.Y."/>
        </authorList>
    </citation>
    <scope>NUCLEOTIDE SEQUENCE</scope>
    <source>
        <strain evidence="2">R07B-5</strain>
    </source>
</reference>
<dbReference type="PANTHER" id="PTHR19303">
    <property type="entry name" value="TRANSPOSON"/>
    <property type="match status" value="1"/>
</dbReference>
<gene>
    <name evidence="2" type="ORF">NP493_782g00007</name>
</gene>
<feature type="domain" description="DDE-1" evidence="1">
    <location>
        <begin position="178"/>
        <end position="310"/>
    </location>
</feature>
<evidence type="ECO:0000259" key="1">
    <source>
        <dbReference type="Pfam" id="PF03184"/>
    </source>
</evidence>
<dbReference type="InterPro" id="IPR050863">
    <property type="entry name" value="CenT-Element_Derived"/>
</dbReference>
<evidence type="ECO:0000313" key="2">
    <source>
        <dbReference type="EMBL" id="KAK2174707.1"/>
    </source>
</evidence>
<evidence type="ECO:0000313" key="3">
    <source>
        <dbReference type="Proteomes" id="UP001209878"/>
    </source>
</evidence>
<organism evidence="2 3">
    <name type="scientific">Ridgeia piscesae</name>
    <name type="common">Tubeworm</name>
    <dbReference type="NCBI Taxonomy" id="27915"/>
    <lineage>
        <taxon>Eukaryota</taxon>
        <taxon>Metazoa</taxon>
        <taxon>Spiralia</taxon>
        <taxon>Lophotrochozoa</taxon>
        <taxon>Annelida</taxon>
        <taxon>Polychaeta</taxon>
        <taxon>Sedentaria</taxon>
        <taxon>Canalipalpata</taxon>
        <taxon>Sabellida</taxon>
        <taxon>Siboglinidae</taxon>
        <taxon>Ridgeia</taxon>
    </lineage>
</organism>
<dbReference type="EMBL" id="JAODUO010000781">
    <property type="protein sequence ID" value="KAK2174707.1"/>
    <property type="molecule type" value="Genomic_DNA"/>
</dbReference>
<comment type="caution">
    <text evidence="2">The sequence shown here is derived from an EMBL/GenBank/DDBJ whole genome shotgun (WGS) entry which is preliminary data.</text>
</comment>
<dbReference type="Proteomes" id="UP001209878">
    <property type="component" value="Unassembled WGS sequence"/>
</dbReference>
<dbReference type="Pfam" id="PF03184">
    <property type="entry name" value="DDE_1"/>
    <property type="match status" value="1"/>
</dbReference>
<dbReference type="GO" id="GO:0003677">
    <property type="term" value="F:DNA binding"/>
    <property type="evidence" value="ECO:0007669"/>
    <property type="project" value="TreeGrafter"/>
</dbReference>
<dbReference type="Gene3D" id="3.30.420.10">
    <property type="entry name" value="Ribonuclease H-like superfamily/Ribonuclease H"/>
    <property type="match status" value="1"/>
</dbReference>
<protein>
    <recommendedName>
        <fullName evidence="1">DDE-1 domain-containing protein</fullName>
    </recommendedName>
</protein>
<dbReference type="PANTHER" id="PTHR19303:SF74">
    <property type="entry name" value="POGO TRANSPOSABLE ELEMENT WITH KRAB DOMAIN"/>
    <property type="match status" value="1"/>
</dbReference>
<dbReference type="InterPro" id="IPR004875">
    <property type="entry name" value="DDE_SF_endonuclease_dom"/>
</dbReference>